<feature type="compositionally biased region" description="Basic and acidic residues" evidence="11">
    <location>
        <begin position="183"/>
        <end position="204"/>
    </location>
</feature>
<evidence type="ECO:0000256" key="3">
    <source>
        <dbReference type="ARBA" id="ARBA00022741"/>
    </source>
</evidence>
<dbReference type="GO" id="GO:0005634">
    <property type="term" value="C:nucleus"/>
    <property type="evidence" value="ECO:0007669"/>
    <property type="project" value="UniProtKB-SubCell"/>
</dbReference>
<evidence type="ECO:0000313" key="14">
    <source>
        <dbReference type="Proteomes" id="UP000247409"/>
    </source>
</evidence>
<keyword evidence="14" id="KW-1185">Reference proteome</keyword>
<dbReference type="InterPro" id="IPR016151">
    <property type="entry name" value="DNA_mismatch_repair_MutS_N"/>
</dbReference>
<dbReference type="GO" id="GO:0140664">
    <property type="term" value="F:ATP-dependent DNA damage sensor activity"/>
    <property type="evidence" value="ECO:0007669"/>
    <property type="project" value="InterPro"/>
</dbReference>
<dbReference type="Pfam" id="PF05192">
    <property type="entry name" value="MutS_III"/>
    <property type="match status" value="1"/>
</dbReference>
<dbReference type="SMART" id="SM00534">
    <property type="entry name" value="MUTSac"/>
    <property type="match status" value="1"/>
</dbReference>
<dbReference type="Proteomes" id="UP000247409">
    <property type="component" value="Unassembled WGS sequence"/>
</dbReference>
<dbReference type="InterPro" id="IPR007695">
    <property type="entry name" value="DNA_mismatch_repair_MutS-lik_N"/>
</dbReference>
<feature type="domain" description="DNA mismatch repair proteins mutS family" evidence="12">
    <location>
        <begin position="1064"/>
        <end position="1080"/>
    </location>
</feature>
<dbReference type="OrthoDB" id="10252754at2759"/>
<dbReference type="GO" id="GO:0005524">
    <property type="term" value="F:ATP binding"/>
    <property type="evidence" value="ECO:0007669"/>
    <property type="project" value="UniProtKB-UniRule"/>
</dbReference>
<dbReference type="PANTHER" id="PTHR11361:SF122">
    <property type="entry name" value="DNA MISMATCH REPAIR PROTEIN MSH3"/>
    <property type="match status" value="1"/>
</dbReference>
<feature type="compositionally biased region" description="Basic and acidic residues" evidence="11">
    <location>
        <begin position="82"/>
        <end position="94"/>
    </location>
</feature>
<dbReference type="Pfam" id="PF05190">
    <property type="entry name" value="MutS_IV"/>
    <property type="match status" value="1"/>
</dbReference>
<evidence type="ECO:0000256" key="2">
    <source>
        <dbReference type="ARBA" id="ARBA00007094"/>
    </source>
</evidence>
<evidence type="ECO:0000256" key="4">
    <source>
        <dbReference type="ARBA" id="ARBA00022763"/>
    </source>
</evidence>
<dbReference type="InterPro" id="IPR036678">
    <property type="entry name" value="MutS_con_dom_sf"/>
</dbReference>
<proteinExistence type="inferred from homology"/>
<keyword evidence="8" id="KW-0539">Nucleus</keyword>
<dbReference type="SUPFAM" id="SSF48334">
    <property type="entry name" value="DNA repair protein MutS, domain III"/>
    <property type="match status" value="1"/>
</dbReference>
<organism evidence="13 14">
    <name type="scientific">Gracilariopsis chorda</name>
    <dbReference type="NCBI Taxonomy" id="448386"/>
    <lineage>
        <taxon>Eukaryota</taxon>
        <taxon>Rhodophyta</taxon>
        <taxon>Florideophyceae</taxon>
        <taxon>Rhodymeniophycidae</taxon>
        <taxon>Gracilariales</taxon>
        <taxon>Gracilariaceae</taxon>
        <taxon>Gracilariopsis</taxon>
    </lineage>
</organism>
<evidence type="ECO:0000313" key="13">
    <source>
        <dbReference type="EMBL" id="PXF50181.1"/>
    </source>
</evidence>
<comment type="subcellular location">
    <subcellularLocation>
        <location evidence="1">Nucleus</location>
    </subcellularLocation>
</comment>
<sequence length="1240" mass="137176">MPAKNAARKKMKPKAQKSKRHQMLISRFFAPATTKQPSKPNTTSTKNQDTTPIQSSAQKQQLHSKKEGSQNVSKAMPSQPSEQKEVGNKSEERPAPSPHNSECPATPTKASAQTGHDDQTAHIESVSNSNRPEPDTPVTAVALSPSQNAETASNSSSPVRRIPRRKRRLFVVDDDDEGSDEEPSQKKMKSDDPDFEMGHSRDQSDDADDELEQVMSDDLCEEGAHESDMEVEEKDTAQRTGFDALSSFEFHQGQEPKAITRDSKRRKKFNQKIGRLEQNSFFLRRTGGGAADIVEEKRNVKKTLKYTPLETQIVKLRKQHPDMVLVVECGYKYRLFDKDATIASKVLRVASFFDHNFLTASFPTHRLPFHVRRLVEAGHKVGVISQSETAALKKASSKSSGLFERKLSAVYTKGTIMADGKLGGAKGLGNAALSNAAFYIMTILEVDSTQVDDFDNKKWIAIAAVDSASGDVFYDSFEDDALRSDLESRLVTIEPVEILMPKTPCSKATEIAVKGYCEAMNSRLERMAKDAFNPEAVEEEIRSKVQNSISPQQHSESHIVSCVGALIEYLKQFKLELSVTKAMEYKEFQTKRQMKIGADVLRNLEVFGNSNNGSTYGSLVGLVNRTKTAFGNRQMRQWLSHPLVKGKEIRDRLDTVAYLCMVVKDNREVGEAALVIDNALSSLICRLAKLPDLDQALTRIACHKSTPSELVTILTSMQDVCEKLTGIKCESAKSSLPTLLAKLVSSAPDIAVIMNDPIVQVLKQEQASMDKYNDLFDIDELAREALLDSESKLQFISHAEELQKANDALRAAERGMVKILRRLREEHSNPKWEWKKVAQEEYLIEVPVGRASSLPRSWTIVSQTKALKRFRPPEADRGYDKVRCSRETRDALASKCWLSYLKMFAELAQPLRVVVRVLADLDCLSALAEVACMPGYTKPEIETDPNKPAGLIAEDARHPLTELLPSCSSYVPNNIHLGSGEHEIALIISGPNYGGKSSYARMAALIVILAQLGSFVPAASAKLCPYDSIYARMGSSDSISKGMSSLMVELAETSRILSAASRNSLVVMDELGRGTSTHDGTAIAYATLSHLVANTGCTTLFVTHFPMIASLRGLYPHLIRASYMDYLEVKDGMINALSPEVDDSGLKNSSSQEQIKSRIIFLYKLTDGVAPSSYGLNVARLAGIPEEVIDEAQAKAFDLETSMKLQKKDGEMAHLMGNALWQRNDVVQYISRIVEQGSKT</sequence>
<evidence type="ECO:0000256" key="9">
    <source>
        <dbReference type="PIRNR" id="PIRNR037677"/>
    </source>
</evidence>
<evidence type="ECO:0000256" key="10">
    <source>
        <dbReference type="RuleBase" id="RU003756"/>
    </source>
</evidence>
<dbReference type="InterPro" id="IPR036187">
    <property type="entry name" value="DNA_mismatch_repair_MutS_sf"/>
</dbReference>
<accession>A0A2V3J6Y4</accession>
<dbReference type="SUPFAM" id="SSF53150">
    <property type="entry name" value="DNA repair protein MutS, domain II"/>
    <property type="match status" value="1"/>
</dbReference>
<dbReference type="SMART" id="SM00533">
    <property type="entry name" value="MUTSd"/>
    <property type="match status" value="1"/>
</dbReference>
<dbReference type="InterPro" id="IPR045076">
    <property type="entry name" value="MutS"/>
</dbReference>
<evidence type="ECO:0000256" key="11">
    <source>
        <dbReference type="SAM" id="MobiDB-lite"/>
    </source>
</evidence>
<dbReference type="SUPFAM" id="SSF55271">
    <property type="entry name" value="DNA repair protein MutS, domain I"/>
    <property type="match status" value="1"/>
</dbReference>
<evidence type="ECO:0000256" key="5">
    <source>
        <dbReference type="ARBA" id="ARBA00022840"/>
    </source>
</evidence>
<gene>
    <name evidence="13" type="ORF">BWQ96_00341</name>
</gene>
<evidence type="ECO:0000259" key="12">
    <source>
        <dbReference type="PROSITE" id="PS00486"/>
    </source>
</evidence>
<dbReference type="Gene3D" id="3.40.1170.10">
    <property type="entry name" value="DNA repair protein MutS, domain I"/>
    <property type="match status" value="1"/>
</dbReference>
<dbReference type="Gene3D" id="1.10.1420.10">
    <property type="match status" value="2"/>
</dbReference>
<dbReference type="InterPro" id="IPR000432">
    <property type="entry name" value="DNA_mismatch_repair_MutS_C"/>
</dbReference>
<dbReference type="GO" id="GO:0030983">
    <property type="term" value="F:mismatched DNA binding"/>
    <property type="evidence" value="ECO:0007669"/>
    <property type="project" value="UniProtKB-UniRule"/>
</dbReference>
<dbReference type="PROSITE" id="PS00486">
    <property type="entry name" value="DNA_MISMATCH_REPAIR_2"/>
    <property type="match status" value="1"/>
</dbReference>
<dbReference type="AlphaFoldDB" id="A0A2V3J6Y4"/>
<dbReference type="InterPro" id="IPR007860">
    <property type="entry name" value="DNA_mmatch_repair_MutS_con_dom"/>
</dbReference>
<comment type="function">
    <text evidence="9 10">Component of the post-replicative DNA mismatch repair system (MMR).</text>
</comment>
<dbReference type="SUPFAM" id="SSF52540">
    <property type="entry name" value="P-loop containing nucleoside triphosphate hydrolases"/>
    <property type="match status" value="1"/>
</dbReference>
<keyword evidence="3 9" id="KW-0547">Nucleotide-binding</keyword>
<dbReference type="InterPro" id="IPR007696">
    <property type="entry name" value="DNA_mismatch_repair_MutS_core"/>
</dbReference>
<dbReference type="Gene3D" id="3.40.50.300">
    <property type="entry name" value="P-loop containing nucleotide triphosphate hydrolases"/>
    <property type="match status" value="1"/>
</dbReference>
<dbReference type="EMBL" id="NBIV01000001">
    <property type="protein sequence ID" value="PXF50181.1"/>
    <property type="molecule type" value="Genomic_DNA"/>
</dbReference>
<keyword evidence="7 9" id="KW-0234">DNA repair</keyword>
<dbReference type="PANTHER" id="PTHR11361">
    <property type="entry name" value="DNA MISMATCH REPAIR PROTEIN MUTS FAMILY MEMBER"/>
    <property type="match status" value="1"/>
</dbReference>
<dbReference type="Pfam" id="PF00488">
    <property type="entry name" value="MutS_V"/>
    <property type="match status" value="1"/>
</dbReference>
<dbReference type="FunFam" id="3.40.1170.10:FF:000004">
    <property type="entry name" value="DNA mismatch repair protein"/>
    <property type="match status" value="1"/>
</dbReference>
<reference evidence="13 14" key="1">
    <citation type="journal article" date="2018" name="Mol. Biol. Evol.">
        <title>Analysis of the draft genome of the red seaweed Gracilariopsis chorda provides insights into genome size evolution in Rhodophyta.</title>
        <authorList>
            <person name="Lee J."/>
            <person name="Yang E.C."/>
            <person name="Graf L."/>
            <person name="Yang J.H."/>
            <person name="Qiu H."/>
            <person name="Zel Zion U."/>
            <person name="Chan C.X."/>
            <person name="Stephens T.G."/>
            <person name="Weber A.P.M."/>
            <person name="Boo G.H."/>
            <person name="Boo S.M."/>
            <person name="Kim K.M."/>
            <person name="Shin Y."/>
            <person name="Jung M."/>
            <person name="Lee S.J."/>
            <person name="Yim H.S."/>
            <person name="Lee J.H."/>
            <person name="Bhattacharya D."/>
            <person name="Yoon H.S."/>
        </authorList>
    </citation>
    <scope>NUCLEOTIDE SEQUENCE [LARGE SCALE GENOMIC DNA]</scope>
    <source>
        <strain evidence="13 14">SKKU-2015</strain>
        <tissue evidence="13">Whole body</tissue>
    </source>
</reference>
<dbReference type="GO" id="GO:0006298">
    <property type="term" value="P:mismatch repair"/>
    <property type="evidence" value="ECO:0007669"/>
    <property type="project" value="InterPro"/>
</dbReference>
<dbReference type="Pfam" id="PF05188">
    <property type="entry name" value="MutS_II"/>
    <property type="match status" value="1"/>
</dbReference>
<dbReference type="InterPro" id="IPR007861">
    <property type="entry name" value="DNA_mismatch_repair_MutS_clamp"/>
</dbReference>
<comment type="caution">
    <text evidence="13">The sequence shown here is derived from an EMBL/GenBank/DDBJ whole genome shotgun (WGS) entry which is preliminary data.</text>
</comment>
<feature type="compositionally biased region" description="Polar residues" evidence="11">
    <location>
        <begin position="69"/>
        <end position="81"/>
    </location>
</feature>
<feature type="region of interest" description="Disordered" evidence="11">
    <location>
        <begin position="1"/>
        <end position="212"/>
    </location>
</feature>
<dbReference type="PIRSF" id="PIRSF037677">
    <property type="entry name" value="DNA_mis_repair_Msh6"/>
    <property type="match status" value="1"/>
</dbReference>
<dbReference type="InterPro" id="IPR027417">
    <property type="entry name" value="P-loop_NTPase"/>
</dbReference>
<keyword evidence="5 9" id="KW-0067">ATP-binding</keyword>
<dbReference type="STRING" id="448386.A0A2V3J6Y4"/>
<evidence type="ECO:0000256" key="1">
    <source>
        <dbReference type="ARBA" id="ARBA00004123"/>
    </source>
</evidence>
<feature type="compositionally biased region" description="Basic residues" evidence="11">
    <location>
        <begin position="1"/>
        <end position="22"/>
    </location>
</feature>
<feature type="compositionally biased region" description="Polar residues" evidence="11">
    <location>
        <begin position="33"/>
        <end position="61"/>
    </location>
</feature>
<keyword evidence="4 9" id="KW-0227">DNA damage</keyword>
<dbReference type="Gene3D" id="3.30.420.110">
    <property type="entry name" value="MutS, connector domain"/>
    <property type="match status" value="1"/>
</dbReference>
<name>A0A2V3J6Y4_9FLOR</name>
<protein>
    <recommendedName>
        <fullName evidence="9">DNA mismatch repair protein</fullName>
    </recommendedName>
</protein>
<feature type="compositionally biased region" description="Acidic residues" evidence="11">
    <location>
        <begin position="172"/>
        <end position="182"/>
    </location>
</feature>
<dbReference type="GO" id="GO:0006312">
    <property type="term" value="P:mitotic recombination"/>
    <property type="evidence" value="ECO:0007669"/>
    <property type="project" value="TreeGrafter"/>
</dbReference>
<dbReference type="InterPro" id="IPR017261">
    <property type="entry name" value="DNA_mismatch_repair_MutS/MSH"/>
</dbReference>
<keyword evidence="6 9" id="KW-0238">DNA-binding</keyword>
<evidence type="ECO:0000256" key="8">
    <source>
        <dbReference type="ARBA" id="ARBA00023242"/>
    </source>
</evidence>
<comment type="similarity">
    <text evidence="2">Belongs to the DNA mismatch repair MutS family. MSH3 subfamily.</text>
</comment>
<evidence type="ECO:0000256" key="6">
    <source>
        <dbReference type="ARBA" id="ARBA00023125"/>
    </source>
</evidence>
<evidence type="ECO:0000256" key="7">
    <source>
        <dbReference type="ARBA" id="ARBA00023204"/>
    </source>
</evidence>
<dbReference type="Pfam" id="PF01624">
    <property type="entry name" value="MutS_I"/>
    <property type="match status" value="1"/>
</dbReference>